<evidence type="ECO:0000313" key="4">
    <source>
        <dbReference type="EMBL" id="ORY36388.1"/>
    </source>
</evidence>
<dbReference type="CDD" id="cd00519">
    <property type="entry name" value="Lipase_3"/>
    <property type="match status" value="1"/>
</dbReference>
<comment type="caution">
    <text evidence="4">The sequence shown here is derived from an EMBL/GenBank/DDBJ whole genome shotgun (WGS) entry which is preliminary data.</text>
</comment>
<dbReference type="GO" id="GO:0006629">
    <property type="term" value="P:lipid metabolic process"/>
    <property type="evidence" value="ECO:0007669"/>
    <property type="project" value="InterPro"/>
</dbReference>
<keyword evidence="2 4" id="KW-0378">Hydrolase</keyword>
<dbReference type="InterPro" id="IPR051299">
    <property type="entry name" value="AB_hydrolase_lip/est"/>
</dbReference>
<dbReference type="Gene3D" id="3.40.50.1820">
    <property type="entry name" value="alpha/beta hydrolase"/>
    <property type="match status" value="1"/>
</dbReference>
<organism evidence="4 5">
    <name type="scientific">Rhizoclosmatium globosum</name>
    <dbReference type="NCBI Taxonomy" id="329046"/>
    <lineage>
        <taxon>Eukaryota</taxon>
        <taxon>Fungi</taxon>
        <taxon>Fungi incertae sedis</taxon>
        <taxon>Chytridiomycota</taxon>
        <taxon>Chytridiomycota incertae sedis</taxon>
        <taxon>Chytridiomycetes</taxon>
        <taxon>Chytridiales</taxon>
        <taxon>Chytriomycetaceae</taxon>
        <taxon>Rhizoclosmatium</taxon>
    </lineage>
</organism>
<dbReference type="EMBL" id="MCGO01000056">
    <property type="protein sequence ID" value="ORY36388.1"/>
    <property type="molecule type" value="Genomic_DNA"/>
</dbReference>
<dbReference type="InterPro" id="IPR002921">
    <property type="entry name" value="Fungal_lipase-type"/>
</dbReference>
<keyword evidence="5" id="KW-1185">Reference proteome</keyword>
<keyword evidence="1" id="KW-0732">Signal</keyword>
<dbReference type="Pfam" id="PF01764">
    <property type="entry name" value="Lipase_3"/>
    <property type="match status" value="1"/>
</dbReference>
<dbReference type="OrthoDB" id="406844at2759"/>
<evidence type="ECO:0000259" key="3">
    <source>
        <dbReference type="Pfam" id="PF01764"/>
    </source>
</evidence>
<sequence length="287" mass="32926">MLNASDKSWLESLFQQGLSHEQIDQKLEERLRTIIPGSVSIEICLVCLRYPETKESDKILGQLLNNPQLQNRLQLLRNGVNWKKLKQVSIKPCIDMALVSEAVLLSKQAYNLWDTVPKEEALATEMVKITKFSHKQIRGLIAYNNNTRQTFISFRGTATAKDILNDLYTIPTHVNGCDIHGGFHENVLEAYNEAIFPKIQSRLVNNDHQLIVVGHSLGGARAHILNFLLRIQKVQCDIMSIGIGAPYFACESFWTKINEKDINGREFDFFFRRLERPENNKFRTKPT</sequence>
<dbReference type="InterPro" id="IPR029058">
    <property type="entry name" value="AB_hydrolase_fold"/>
</dbReference>
<dbReference type="STRING" id="329046.A0A1Y2BNR4"/>
<feature type="domain" description="Fungal lipase-type" evidence="3">
    <location>
        <begin position="151"/>
        <end position="258"/>
    </location>
</feature>
<reference evidence="4 5" key="1">
    <citation type="submission" date="2016-07" db="EMBL/GenBank/DDBJ databases">
        <title>Pervasive Adenine N6-methylation of Active Genes in Fungi.</title>
        <authorList>
            <consortium name="DOE Joint Genome Institute"/>
            <person name="Mondo S.J."/>
            <person name="Dannebaum R.O."/>
            <person name="Kuo R.C."/>
            <person name="Labutti K."/>
            <person name="Haridas S."/>
            <person name="Kuo A."/>
            <person name="Salamov A."/>
            <person name="Ahrendt S.R."/>
            <person name="Lipzen A."/>
            <person name="Sullivan W."/>
            <person name="Andreopoulos W.B."/>
            <person name="Clum A."/>
            <person name="Lindquist E."/>
            <person name="Daum C."/>
            <person name="Ramamoorthy G.K."/>
            <person name="Gryganskyi A."/>
            <person name="Culley D."/>
            <person name="Magnuson J.K."/>
            <person name="James T.Y."/>
            <person name="O'Malley M.A."/>
            <person name="Stajich J.E."/>
            <person name="Spatafora J.W."/>
            <person name="Visel A."/>
            <person name="Grigoriev I.V."/>
        </authorList>
    </citation>
    <scope>NUCLEOTIDE SEQUENCE [LARGE SCALE GENOMIC DNA]</scope>
    <source>
        <strain evidence="4 5">JEL800</strain>
    </source>
</reference>
<dbReference type="AlphaFoldDB" id="A0A1Y2BNR4"/>
<evidence type="ECO:0000256" key="2">
    <source>
        <dbReference type="ARBA" id="ARBA00022801"/>
    </source>
</evidence>
<evidence type="ECO:0000256" key="1">
    <source>
        <dbReference type="ARBA" id="ARBA00022729"/>
    </source>
</evidence>
<evidence type="ECO:0000313" key="5">
    <source>
        <dbReference type="Proteomes" id="UP000193642"/>
    </source>
</evidence>
<dbReference type="Proteomes" id="UP000193642">
    <property type="component" value="Unassembled WGS sequence"/>
</dbReference>
<dbReference type="SUPFAM" id="SSF53474">
    <property type="entry name" value="alpha/beta-Hydrolases"/>
    <property type="match status" value="1"/>
</dbReference>
<dbReference type="PANTHER" id="PTHR46640">
    <property type="entry name" value="TRIACYLGLYCEROL LIPASE, PUTATIVE (AFU_ORTHOLOGUE AFUA_6G06510)-RELATED"/>
    <property type="match status" value="1"/>
</dbReference>
<proteinExistence type="predicted"/>
<dbReference type="PANTHER" id="PTHR46640:SF1">
    <property type="entry name" value="FUNGAL LIPASE-LIKE DOMAIN-CONTAINING PROTEIN-RELATED"/>
    <property type="match status" value="1"/>
</dbReference>
<accession>A0A1Y2BNR4</accession>
<name>A0A1Y2BNR4_9FUNG</name>
<gene>
    <name evidence="4" type="ORF">BCR33DRAFT_855376</name>
</gene>
<dbReference type="GO" id="GO:0016787">
    <property type="term" value="F:hydrolase activity"/>
    <property type="evidence" value="ECO:0007669"/>
    <property type="project" value="UniProtKB-KW"/>
</dbReference>
<protein>
    <submittedName>
        <fullName evidence="4">Alpha/beta-hydrolase</fullName>
    </submittedName>
</protein>